<proteinExistence type="inferred from homology"/>
<evidence type="ECO:0000256" key="2">
    <source>
        <dbReference type="ARBA" id="ARBA00023002"/>
    </source>
</evidence>
<keyword evidence="2 4" id="KW-0560">Oxidoreductase</keyword>
<evidence type="ECO:0000256" key="1">
    <source>
        <dbReference type="ARBA" id="ARBA00006484"/>
    </source>
</evidence>
<dbReference type="EMBL" id="JBHUHR010000012">
    <property type="protein sequence ID" value="MFD2033820.1"/>
    <property type="molecule type" value="Genomic_DNA"/>
</dbReference>
<protein>
    <submittedName>
        <fullName evidence="4">SDR family NAD(P)-dependent oxidoreductase</fullName>
        <ecNumber evidence="4">1.1.1.-</ecNumber>
    </submittedName>
</protein>
<dbReference type="PROSITE" id="PS00061">
    <property type="entry name" value="ADH_SHORT"/>
    <property type="match status" value="1"/>
</dbReference>
<dbReference type="Gene3D" id="3.40.50.720">
    <property type="entry name" value="NAD(P)-binding Rossmann-like Domain"/>
    <property type="match status" value="1"/>
</dbReference>
<dbReference type="InterPro" id="IPR036291">
    <property type="entry name" value="NAD(P)-bd_dom_sf"/>
</dbReference>
<dbReference type="SMART" id="SM00822">
    <property type="entry name" value="PKS_KR"/>
    <property type="match status" value="1"/>
</dbReference>
<dbReference type="Pfam" id="PF13561">
    <property type="entry name" value="adh_short_C2"/>
    <property type="match status" value="1"/>
</dbReference>
<dbReference type="InterPro" id="IPR020904">
    <property type="entry name" value="Sc_DH/Rdtase_CS"/>
</dbReference>
<keyword evidence="5" id="KW-1185">Reference proteome</keyword>
<dbReference type="NCBIfam" id="NF005559">
    <property type="entry name" value="PRK07231.1"/>
    <property type="match status" value="1"/>
</dbReference>
<dbReference type="RefSeq" id="WP_376883510.1">
    <property type="nucleotide sequence ID" value="NZ_JBHUHR010000012.1"/>
</dbReference>
<evidence type="ECO:0000313" key="4">
    <source>
        <dbReference type="EMBL" id="MFD2033820.1"/>
    </source>
</evidence>
<dbReference type="PRINTS" id="PR00080">
    <property type="entry name" value="SDRFAMILY"/>
</dbReference>
<comment type="similarity">
    <text evidence="1">Belongs to the short-chain dehydrogenases/reductases (SDR) family.</text>
</comment>
<dbReference type="InterPro" id="IPR057326">
    <property type="entry name" value="KR_dom"/>
</dbReference>
<dbReference type="PANTHER" id="PTHR43639">
    <property type="entry name" value="OXIDOREDUCTASE, SHORT-CHAIN DEHYDROGENASE/REDUCTASE FAMILY (AFU_ORTHOLOGUE AFUA_5G02870)"/>
    <property type="match status" value="1"/>
</dbReference>
<name>A0ABW4VIK8_9BACT</name>
<comment type="caution">
    <text evidence="4">The sequence shown here is derived from an EMBL/GenBank/DDBJ whole genome shotgun (WGS) entry which is preliminary data.</text>
</comment>
<dbReference type="InterPro" id="IPR002347">
    <property type="entry name" value="SDR_fam"/>
</dbReference>
<sequence>MNKVQNKVIVVTGASKGIGAEIAKAMANDGAKVVVNYSSDKKNGEAIVENIVKNGGTAVAIQADVTKASDVKRLFEEVGKKFGQIDTLINNAGVYKFEPVEIITEEEFHRQFNSNVLGTILSIQEALGYFNQNGGSIINISSVASVKATPMSLIYSASKSAVDAITRTLSKELGTRNIRVNSILPGPTQTEGNQIIGSQMEDFIVGQTPLGRIGQPKDISNLAVFLASDDASWITGQKICVSGGFD</sequence>
<dbReference type="PANTHER" id="PTHR43639:SF1">
    <property type="entry name" value="SHORT-CHAIN DEHYDROGENASE_REDUCTASE FAMILY PROTEIN"/>
    <property type="match status" value="1"/>
</dbReference>
<dbReference type="Proteomes" id="UP001597361">
    <property type="component" value="Unassembled WGS sequence"/>
</dbReference>
<reference evidence="5" key="1">
    <citation type="journal article" date="2019" name="Int. J. Syst. Evol. Microbiol.">
        <title>The Global Catalogue of Microorganisms (GCM) 10K type strain sequencing project: providing services to taxonomists for standard genome sequencing and annotation.</title>
        <authorList>
            <consortium name="The Broad Institute Genomics Platform"/>
            <consortium name="The Broad Institute Genome Sequencing Center for Infectious Disease"/>
            <person name="Wu L."/>
            <person name="Ma J."/>
        </authorList>
    </citation>
    <scope>NUCLEOTIDE SEQUENCE [LARGE SCALE GENOMIC DNA]</scope>
    <source>
        <strain evidence="5">CGMCC 1.15180</strain>
    </source>
</reference>
<dbReference type="SUPFAM" id="SSF51735">
    <property type="entry name" value="NAD(P)-binding Rossmann-fold domains"/>
    <property type="match status" value="1"/>
</dbReference>
<dbReference type="GO" id="GO:0016491">
    <property type="term" value="F:oxidoreductase activity"/>
    <property type="evidence" value="ECO:0007669"/>
    <property type="project" value="UniProtKB-KW"/>
</dbReference>
<dbReference type="PRINTS" id="PR00081">
    <property type="entry name" value="GDHRDH"/>
</dbReference>
<evidence type="ECO:0000259" key="3">
    <source>
        <dbReference type="SMART" id="SM00822"/>
    </source>
</evidence>
<organism evidence="4 5">
    <name type="scientific">Belliella marina</name>
    <dbReference type="NCBI Taxonomy" id="1644146"/>
    <lineage>
        <taxon>Bacteria</taxon>
        <taxon>Pseudomonadati</taxon>
        <taxon>Bacteroidota</taxon>
        <taxon>Cytophagia</taxon>
        <taxon>Cytophagales</taxon>
        <taxon>Cyclobacteriaceae</taxon>
        <taxon>Belliella</taxon>
    </lineage>
</organism>
<gene>
    <name evidence="4" type="ORF">ACFSKL_03405</name>
</gene>
<dbReference type="EC" id="1.1.1.-" evidence="4"/>
<accession>A0ABW4VIK8</accession>
<feature type="domain" description="Ketoreductase" evidence="3">
    <location>
        <begin position="7"/>
        <end position="190"/>
    </location>
</feature>
<evidence type="ECO:0000313" key="5">
    <source>
        <dbReference type="Proteomes" id="UP001597361"/>
    </source>
</evidence>